<proteinExistence type="predicted"/>
<protein>
    <submittedName>
        <fullName evidence="1">Uncharacterized protein</fullName>
    </submittedName>
</protein>
<accession>A0A6A4RSG7</accession>
<comment type="caution">
    <text evidence="1">The sequence shown here is derived from an EMBL/GenBank/DDBJ whole genome shotgun (WGS) entry which is preliminary data.</text>
</comment>
<dbReference type="AlphaFoldDB" id="A0A6A4RSG7"/>
<dbReference type="Proteomes" id="UP000438429">
    <property type="component" value="Unassembled WGS sequence"/>
</dbReference>
<dbReference type="EMBL" id="VEVO01000720">
    <property type="protein sequence ID" value="KAF0021972.1"/>
    <property type="molecule type" value="Genomic_DNA"/>
</dbReference>
<gene>
    <name evidence="1" type="ORF">F2P81_025775</name>
</gene>
<sequence>MKMDDTSSLTCCGTGRFSERRCPLLVETGTSATSQCLRGKLLSCDSSQTRSLVNKTHRSRGEFYTFHRVFKK</sequence>
<organism evidence="1 2">
    <name type="scientific">Scophthalmus maximus</name>
    <name type="common">Turbot</name>
    <name type="synonym">Psetta maxima</name>
    <dbReference type="NCBI Taxonomy" id="52904"/>
    <lineage>
        <taxon>Eukaryota</taxon>
        <taxon>Metazoa</taxon>
        <taxon>Chordata</taxon>
        <taxon>Craniata</taxon>
        <taxon>Vertebrata</taxon>
        <taxon>Euteleostomi</taxon>
        <taxon>Actinopterygii</taxon>
        <taxon>Neopterygii</taxon>
        <taxon>Teleostei</taxon>
        <taxon>Neoteleostei</taxon>
        <taxon>Acanthomorphata</taxon>
        <taxon>Carangaria</taxon>
        <taxon>Pleuronectiformes</taxon>
        <taxon>Pleuronectoidei</taxon>
        <taxon>Scophthalmidae</taxon>
        <taxon>Scophthalmus</taxon>
    </lineage>
</organism>
<reference evidence="1 2" key="1">
    <citation type="submission" date="2019-06" db="EMBL/GenBank/DDBJ databases">
        <title>Draft genomes of female and male turbot (Scophthalmus maximus).</title>
        <authorList>
            <person name="Xu H."/>
            <person name="Xu X.-W."/>
            <person name="Shao C."/>
            <person name="Chen S."/>
        </authorList>
    </citation>
    <scope>NUCLEOTIDE SEQUENCE [LARGE SCALE GENOMIC DNA]</scope>
    <source>
        <strain evidence="1">Ysfricsl-2016a</strain>
        <tissue evidence="1">Blood</tissue>
    </source>
</reference>
<name>A0A6A4RSG7_SCOMX</name>
<evidence type="ECO:0000313" key="1">
    <source>
        <dbReference type="EMBL" id="KAF0021972.1"/>
    </source>
</evidence>
<evidence type="ECO:0000313" key="2">
    <source>
        <dbReference type="Proteomes" id="UP000438429"/>
    </source>
</evidence>